<gene>
    <name evidence="2" type="ORF">CQA66_05250</name>
</gene>
<dbReference type="OrthoDB" id="5330009at2"/>
<sequence>MIATGISVIGILLIIIQAIFRTKESKYRTRSLYKRRLKYILWILLSIGCFIPLFEESSIINFIYSFFDRTSYLCTLFIVVTCSQIVIADMIQNNNHFKIHNSLCIKQIKLDFATATMLILYGFMLYLGILGFIDFDIYHSHIILQGLFICSFILTLYSINPSFGILALIALVLFSVFADYNESPLESLICPYLWLYCAAYILTKILIYGSRLPLWRHLASFKF</sequence>
<keyword evidence="3" id="KW-1185">Reference proteome</keyword>
<reference evidence="2 3" key="1">
    <citation type="submission" date="2018-04" db="EMBL/GenBank/DDBJ databases">
        <title>Novel Campyloabacter and Helicobacter Species and Strains.</title>
        <authorList>
            <person name="Mannion A.J."/>
            <person name="Shen Z."/>
            <person name="Fox J.G."/>
        </authorList>
    </citation>
    <scope>NUCLEOTIDE SEQUENCE [LARGE SCALE GENOMIC DNA]</scope>
    <source>
        <strain evidence="2 3">MIT 97-5075</strain>
    </source>
</reference>
<proteinExistence type="predicted"/>
<dbReference type="EMBL" id="NXLW01000008">
    <property type="protein sequence ID" value="RDU72286.1"/>
    <property type="molecule type" value="Genomic_DNA"/>
</dbReference>
<evidence type="ECO:0000256" key="1">
    <source>
        <dbReference type="SAM" id="Phobius"/>
    </source>
</evidence>
<keyword evidence="1" id="KW-0812">Transmembrane</keyword>
<keyword evidence="1" id="KW-1133">Transmembrane helix</keyword>
<name>A0A3D8J515_9HELI</name>
<feature type="transmembrane region" description="Helical" evidence="1">
    <location>
        <begin position="163"/>
        <end position="180"/>
    </location>
</feature>
<organism evidence="2 3">
    <name type="scientific">Helicobacter aurati</name>
    <dbReference type="NCBI Taxonomy" id="137778"/>
    <lineage>
        <taxon>Bacteria</taxon>
        <taxon>Pseudomonadati</taxon>
        <taxon>Campylobacterota</taxon>
        <taxon>Epsilonproteobacteria</taxon>
        <taxon>Campylobacterales</taxon>
        <taxon>Helicobacteraceae</taxon>
        <taxon>Helicobacter</taxon>
    </lineage>
</organism>
<dbReference type="RefSeq" id="WP_104762313.1">
    <property type="nucleotide sequence ID" value="NZ_FZPM01000003.1"/>
</dbReference>
<evidence type="ECO:0000313" key="3">
    <source>
        <dbReference type="Proteomes" id="UP000256424"/>
    </source>
</evidence>
<dbReference type="Proteomes" id="UP000256424">
    <property type="component" value="Unassembled WGS sequence"/>
</dbReference>
<dbReference type="AlphaFoldDB" id="A0A3D8J515"/>
<feature type="transmembrane region" description="Helical" evidence="1">
    <location>
        <begin position="6"/>
        <end position="22"/>
    </location>
</feature>
<evidence type="ECO:0000313" key="2">
    <source>
        <dbReference type="EMBL" id="RDU72286.1"/>
    </source>
</evidence>
<keyword evidence="1" id="KW-0472">Membrane</keyword>
<comment type="caution">
    <text evidence="2">The sequence shown here is derived from an EMBL/GenBank/DDBJ whole genome shotgun (WGS) entry which is preliminary data.</text>
</comment>
<protein>
    <submittedName>
        <fullName evidence="2">Uncharacterized protein</fullName>
    </submittedName>
</protein>
<accession>A0A3D8J515</accession>
<feature type="transmembrane region" description="Helical" evidence="1">
    <location>
        <begin position="112"/>
        <end position="132"/>
    </location>
</feature>
<feature type="transmembrane region" description="Helical" evidence="1">
    <location>
        <begin position="192"/>
        <end position="214"/>
    </location>
</feature>
<feature type="transmembrane region" description="Helical" evidence="1">
    <location>
        <begin position="70"/>
        <end position="91"/>
    </location>
</feature>
<feature type="transmembrane region" description="Helical" evidence="1">
    <location>
        <begin position="42"/>
        <end position="64"/>
    </location>
</feature>